<feature type="transmembrane region" description="Helical" evidence="6">
    <location>
        <begin position="13"/>
        <end position="35"/>
    </location>
</feature>
<evidence type="ECO:0000313" key="9">
    <source>
        <dbReference type="Proteomes" id="UP000182945"/>
    </source>
</evidence>
<dbReference type="AlphaFoldDB" id="A0AAC9NKK2"/>
<evidence type="ECO:0000256" key="2">
    <source>
        <dbReference type="ARBA" id="ARBA00022475"/>
    </source>
</evidence>
<keyword evidence="4 6" id="KW-1133">Transmembrane helix</keyword>
<dbReference type="GO" id="GO:0005886">
    <property type="term" value="C:plasma membrane"/>
    <property type="evidence" value="ECO:0007669"/>
    <property type="project" value="UniProtKB-SubCell"/>
</dbReference>
<accession>A0AAC9NKK2</accession>
<dbReference type="EMBL" id="CP017962">
    <property type="protein sequence ID" value="APC47606.1"/>
    <property type="molecule type" value="Genomic_DNA"/>
</dbReference>
<evidence type="ECO:0000256" key="6">
    <source>
        <dbReference type="SAM" id="Phobius"/>
    </source>
</evidence>
<dbReference type="PANTHER" id="PTHR36115:SF9">
    <property type="entry name" value="LMO1584 PROTEIN"/>
    <property type="match status" value="1"/>
</dbReference>
<comment type="subcellular location">
    <subcellularLocation>
        <location evidence="1">Cell membrane</location>
        <topology evidence="1">Multi-pass membrane protein</topology>
    </subcellularLocation>
</comment>
<evidence type="ECO:0000259" key="7">
    <source>
        <dbReference type="Pfam" id="PF06271"/>
    </source>
</evidence>
<feature type="transmembrane region" description="Helical" evidence="6">
    <location>
        <begin position="47"/>
        <end position="65"/>
    </location>
</feature>
<evidence type="ECO:0000256" key="4">
    <source>
        <dbReference type="ARBA" id="ARBA00022989"/>
    </source>
</evidence>
<keyword evidence="2" id="KW-1003">Cell membrane</keyword>
<gene>
    <name evidence="8" type="ORF">BME96_05230</name>
</gene>
<dbReference type="Proteomes" id="UP000182945">
    <property type="component" value="Chromosome"/>
</dbReference>
<protein>
    <recommendedName>
        <fullName evidence="7">RDD domain-containing protein</fullName>
    </recommendedName>
</protein>
<dbReference type="GeneID" id="71513788"/>
<dbReference type="Pfam" id="PF06271">
    <property type="entry name" value="RDD"/>
    <property type="match status" value="1"/>
</dbReference>
<dbReference type="InterPro" id="IPR010432">
    <property type="entry name" value="RDD"/>
</dbReference>
<keyword evidence="3 6" id="KW-0812">Transmembrane</keyword>
<name>A0AAC9NKK2_VIRHA</name>
<dbReference type="RefSeq" id="WP_071648502.1">
    <property type="nucleotide sequence ID" value="NZ_CP017962.1"/>
</dbReference>
<evidence type="ECO:0000256" key="1">
    <source>
        <dbReference type="ARBA" id="ARBA00004651"/>
    </source>
</evidence>
<organism evidence="8 9">
    <name type="scientific">Virgibacillus halodenitrificans</name>
    <name type="common">Bacillus halodenitrificans</name>
    <dbReference type="NCBI Taxonomy" id="1482"/>
    <lineage>
        <taxon>Bacteria</taxon>
        <taxon>Bacillati</taxon>
        <taxon>Bacillota</taxon>
        <taxon>Bacilli</taxon>
        <taxon>Bacillales</taxon>
        <taxon>Bacillaceae</taxon>
        <taxon>Virgibacillus</taxon>
    </lineage>
</organism>
<sequence length="142" mass="16034">MTITNPAGFQNRFLARVLDSLIIFIGVGIISYFIYGKFYDSEIIYPIDYAGLIYGILLPIIWYGYTLGRRMAGNRIVRVDGKRVGIGTMLLRDILGGIIYILTLGIGLIISAFMIGIREDKRTIHDLIAQTYVTTEPPKKRQ</sequence>
<reference evidence="8 9" key="1">
    <citation type="submission" date="2016-11" db="EMBL/GenBank/DDBJ databases">
        <title>Complete genome sequencing of Virgibacillus halodenitrificans PDB-F2.</title>
        <authorList>
            <person name="Sun Z."/>
            <person name="Zhou Y."/>
            <person name="Li H."/>
        </authorList>
    </citation>
    <scope>NUCLEOTIDE SEQUENCE [LARGE SCALE GENOMIC DNA]</scope>
    <source>
        <strain evidence="8 9">PDB-F2</strain>
    </source>
</reference>
<evidence type="ECO:0000313" key="8">
    <source>
        <dbReference type="EMBL" id="APC47606.1"/>
    </source>
</evidence>
<feature type="transmembrane region" description="Helical" evidence="6">
    <location>
        <begin position="94"/>
        <end position="117"/>
    </location>
</feature>
<keyword evidence="5 6" id="KW-0472">Membrane</keyword>
<feature type="domain" description="RDD" evidence="7">
    <location>
        <begin position="7"/>
        <end position="129"/>
    </location>
</feature>
<dbReference type="InterPro" id="IPR051791">
    <property type="entry name" value="Pra-immunoreactive"/>
</dbReference>
<proteinExistence type="predicted"/>
<dbReference type="KEGG" id="vhl:BME96_05230"/>
<dbReference type="PANTHER" id="PTHR36115">
    <property type="entry name" value="PROLINE-RICH ANTIGEN HOMOLOG-RELATED"/>
    <property type="match status" value="1"/>
</dbReference>
<evidence type="ECO:0000256" key="5">
    <source>
        <dbReference type="ARBA" id="ARBA00023136"/>
    </source>
</evidence>
<evidence type="ECO:0000256" key="3">
    <source>
        <dbReference type="ARBA" id="ARBA00022692"/>
    </source>
</evidence>